<accession>A0A5C6TPA5</accession>
<comment type="caution">
    <text evidence="2">The sequence shown here is derived from an EMBL/GenBank/DDBJ whole genome shotgun (WGS) entry which is preliminary data.</text>
</comment>
<organism evidence="2 3">
    <name type="scientific">Piscinibacter aquaticus</name>
    <dbReference type="NCBI Taxonomy" id="392597"/>
    <lineage>
        <taxon>Bacteria</taxon>
        <taxon>Pseudomonadati</taxon>
        <taxon>Pseudomonadota</taxon>
        <taxon>Betaproteobacteria</taxon>
        <taxon>Burkholderiales</taxon>
        <taxon>Sphaerotilaceae</taxon>
        <taxon>Piscinibacter</taxon>
    </lineage>
</organism>
<evidence type="ECO:0000256" key="1">
    <source>
        <dbReference type="SAM" id="MobiDB-lite"/>
    </source>
</evidence>
<gene>
    <name evidence="2" type="ORF">FSC37_23220</name>
</gene>
<reference evidence="2 3" key="1">
    <citation type="submission" date="2019-08" db="EMBL/GenBank/DDBJ databases">
        <authorList>
            <person name="Khan S.A."/>
            <person name="Jeon C.O."/>
            <person name="Jeong S.E."/>
        </authorList>
    </citation>
    <scope>NUCLEOTIDE SEQUENCE [LARGE SCALE GENOMIC DNA]</scope>
    <source>
        <strain evidence="3">IMCC1728</strain>
    </source>
</reference>
<sequence length="617" mass="65123">MLEVKVPFSGFFPYPGTGKKVYVRIGSDGQTAYGRFGEPVTLKLLPGTIDVQAWTYLMIEEGGLPCLGGDPRFTFDGFAVGFGAGFDIRWAAGPIKLEASAKVLIGFGTAPLLLKGGIFVRGELDLVVISISARGELILEARQIGNDIAIRIDGEFCGEVDLFFFSISGCVGVSFDFGPNMTPPVPPSPVKGISLTDRRDRIMGVASKTLPLAAAPVAVAPADPADEAQVAEAAAASAGINGNNTVWPDTAPVIHFVHYVENAMPGGSQFTPGPTPTQPKWTGSSQLKYAYRLDSVVLKKRSDGTVVAGTKPLQSVWTSTPYRQPDASGGSNPLPSEHEGPNLKLLDWNPWAWVVNMSNGGAGQPGAPADTVGTICDPKPQPARACVLGRDAKRAGLNKVRLRQQTPAPGPYPSRFFVTGEPVIRAGTAVIRGKPLMTLLGLSGGAIVPGAVVDLPFAAHEDGQSLTRGYRLPALRRAVAGGTLADLPLPWEGLFDQPVTSPSVTLMICDAAGHGRPEGGDNGDGNGHDDGGKVCDDFRGLKTRNNVTELVRQRFRVTPLQRQDTLTLVDQLDSSVDPLVPGRDGSAEVRLPDGGVAIRFASAVRAVELHWCCSAAR</sequence>
<dbReference type="AlphaFoldDB" id="A0A5C6TPA5"/>
<dbReference type="EMBL" id="VOPW01000003">
    <property type="protein sequence ID" value="TXC62089.1"/>
    <property type="molecule type" value="Genomic_DNA"/>
</dbReference>
<evidence type="ECO:0000313" key="3">
    <source>
        <dbReference type="Proteomes" id="UP000321832"/>
    </source>
</evidence>
<keyword evidence="3" id="KW-1185">Reference proteome</keyword>
<feature type="region of interest" description="Disordered" evidence="1">
    <location>
        <begin position="317"/>
        <end position="339"/>
    </location>
</feature>
<dbReference type="Proteomes" id="UP000321832">
    <property type="component" value="Unassembled WGS sequence"/>
</dbReference>
<protein>
    <submittedName>
        <fullName evidence="2">Uncharacterized protein</fullName>
    </submittedName>
</protein>
<name>A0A5C6TPA5_9BURK</name>
<proteinExistence type="predicted"/>
<evidence type="ECO:0000313" key="2">
    <source>
        <dbReference type="EMBL" id="TXC62089.1"/>
    </source>
</evidence>